<reference evidence="3 4" key="1">
    <citation type="submission" date="2022-12" db="EMBL/GenBank/DDBJ databases">
        <title>Chromosome-level genome assembly of true bugs.</title>
        <authorList>
            <person name="Ma L."/>
            <person name="Li H."/>
        </authorList>
    </citation>
    <scope>NUCLEOTIDE SEQUENCE [LARGE SCALE GENOMIC DNA]</scope>
    <source>
        <strain evidence="3">Lab_2022b</strain>
    </source>
</reference>
<keyword evidence="2" id="KW-0732">Signal</keyword>
<feature type="chain" id="PRO_5043418652" evidence="2">
    <location>
        <begin position="17"/>
        <end position="176"/>
    </location>
</feature>
<organism evidence="3 4">
    <name type="scientific">Rhynocoris fuscipes</name>
    <dbReference type="NCBI Taxonomy" id="488301"/>
    <lineage>
        <taxon>Eukaryota</taxon>
        <taxon>Metazoa</taxon>
        <taxon>Ecdysozoa</taxon>
        <taxon>Arthropoda</taxon>
        <taxon>Hexapoda</taxon>
        <taxon>Insecta</taxon>
        <taxon>Pterygota</taxon>
        <taxon>Neoptera</taxon>
        <taxon>Paraneoptera</taxon>
        <taxon>Hemiptera</taxon>
        <taxon>Heteroptera</taxon>
        <taxon>Panheteroptera</taxon>
        <taxon>Cimicomorpha</taxon>
        <taxon>Reduviidae</taxon>
        <taxon>Harpactorinae</taxon>
        <taxon>Harpactorini</taxon>
        <taxon>Rhynocoris</taxon>
    </lineage>
</organism>
<dbReference type="AlphaFoldDB" id="A0AAW1DNP6"/>
<accession>A0AAW1DNP6</accession>
<evidence type="ECO:0000313" key="4">
    <source>
        <dbReference type="Proteomes" id="UP001461498"/>
    </source>
</evidence>
<protein>
    <submittedName>
        <fullName evidence="3">Uncharacterized protein</fullName>
    </submittedName>
</protein>
<evidence type="ECO:0000313" key="3">
    <source>
        <dbReference type="EMBL" id="KAK9512599.1"/>
    </source>
</evidence>
<keyword evidence="4" id="KW-1185">Reference proteome</keyword>
<proteinExistence type="predicted"/>
<sequence>MKSVLVLSVFLALTFAKETRKEIEKGKRDTSEDYLNDRDYQSHSSHQSPGPLGDHGGRAVSFSEVIQRIPTRSFTPSIPNSNHFNQPHHIPFGRVSSLPVKLPIAPYPVALVKRVPYIAAIDRPIPLSFQPSYQNFVITKVPLVYQASYGDQHDFGHFSPSAPPVAVGRNYAEEHY</sequence>
<dbReference type="Proteomes" id="UP001461498">
    <property type="component" value="Unassembled WGS sequence"/>
</dbReference>
<dbReference type="EMBL" id="JAPXFL010000001">
    <property type="protein sequence ID" value="KAK9512599.1"/>
    <property type="molecule type" value="Genomic_DNA"/>
</dbReference>
<name>A0AAW1DNP6_9HEMI</name>
<gene>
    <name evidence="3" type="ORF">O3M35_000990</name>
</gene>
<evidence type="ECO:0000256" key="2">
    <source>
        <dbReference type="SAM" id="SignalP"/>
    </source>
</evidence>
<evidence type="ECO:0000256" key="1">
    <source>
        <dbReference type="SAM" id="MobiDB-lite"/>
    </source>
</evidence>
<feature type="compositionally biased region" description="Basic and acidic residues" evidence="1">
    <location>
        <begin position="22"/>
        <end position="41"/>
    </location>
</feature>
<feature type="signal peptide" evidence="2">
    <location>
        <begin position="1"/>
        <end position="16"/>
    </location>
</feature>
<comment type="caution">
    <text evidence="3">The sequence shown here is derived from an EMBL/GenBank/DDBJ whole genome shotgun (WGS) entry which is preliminary data.</text>
</comment>
<feature type="region of interest" description="Disordered" evidence="1">
    <location>
        <begin position="22"/>
        <end position="57"/>
    </location>
</feature>